<evidence type="ECO:0000313" key="2">
    <source>
        <dbReference type="EMBL" id="KAI1230234.1"/>
    </source>
</evidence>
<dbReference type="EMBL" id="JADDUC010000566">
    <property type="protein sequence ID" value="KAG0113089.1"/>
    <property type="molecule type" value="Genomic_DNA"/>
</dbReference>
<gene>
    <name evidence="2" type="ORF">IHE44_0010199</name>
    <name evidence="1" type="ORF">IHE44_011912</name>
</gene>
<keyword evidence="3" id="KW-1185">Reference proteome</keyword>
<name>A0A835TPW3_9PASS</name>
<organism evidence="1">
    <name type="scientific">Lamprotornis superbus</name>
    <dbReference type="NCBI Taxonomy" id="245042"/>
    <lineage>
        <taxon>Eukaryota</taxon>
        <taxon>Metazoa</taxon>
        <taxon>Chordata</taxon>
        <taxon>Craniata</taxon>
        <taxon>Vertebrata</taxon>
        <taxon>Euteleostomi</taxon>
        <taxon>Archelosauria</taxon>
        <taxon>Archosauria</taxon>
        <taxon>Dinosauria</taxon>
        <taxon>Saurischia</taxon>
        <taxon>Theropoda</taxon>
        <taxon>Coelurosauria</taxon>
        <taxon>Aves</taxon>
        <taxon>Neognathae</taxon>
        <taxon>Neoaves</taxon>
        <taxon>Telluraves</taxon>
        <taxon>Australaves</taxon>
        <taxon>Passeriformes</taxon>
        <taxon>Sturnidae</taxon>
        <taxon>Lamprotornis</taxon>
    </lineage>
</organism>
<comment type="caution">
    <text evidence="1">The sequence shown here is derived from an EMBL/GenBank/DDBJ whole genome shotgun (WGS) entry which is preliminary data.</text>
</comment>
<protein>
    <submittedName>
        <fullName evidence="1">Uncharacterized protein</fullName>
    </submittedName>
</protein>
<dbReference type="Proteomes" id="UP000618051">
    <property type="component" value="Unassembled WGS sequence"/>
</dbReference>
<reference evidence="1" key="1">
    <citation type="submission" date="2020-10" db="EMBL/GenBank/DDBJ databases">
        <title>Feather gene expression reveals the developmental basis of iridescence in African starlings.</title>
        <authorList>
            <person name="Rubenstein D.R."/>
        </authorList>
    </citation>
    <scope>NUCLEOTIDE SEQUENCE</scope>
    <source>
        <strain evidence="1">SS15</strain>
        <tissue evidence="1">Liver</tissue>
    </source>
</reference>
<reference evidence="2 3" key="2">
    <citation type="journal article" date="2021" name="J. Hered.">
        <title>Feather Gene Expression Elucidates the Developmental Basis of Plumage Iridescence in African Starlings.</title>
        <authorList>
            <person name="Rubenstein D.R."/>
            <person name="Corvelo A."/>
            <person name="MacManes M.D."/>
            <person name="Maia R."/>
            <person name="Narzisi G."/>
            <person name="Rousaki A."/>
            <person name="Vandenabeele P."/>
            <person name="Shawkey M.D."/>
            <person name="Solomon J."/>
        </authorList>
    </citation>
    <scope>NUCLEOTIDE SEQUENCE [LARGE SCALE GENOMIC DNA]</scope>
    <source>
        <strain evidence="2">SS15</strain>
    </source>
</reference>
<reference evidence="2" key="3">
    <citation type="submission" date="2022-01" db="EMBL/GenBank/DDBJ databases">
        <authorList>
            <person name="Rubenstein D.R."/>
        </authorList>
    </citation>
    <scope>NUCLEOTIDE SEQUENCE</scope>
    <source>
        <strain evidence="2">SS15</strain>
        <tissue evidence="2">Liver</tissue>
    </source>
</reference>
<sequence length="90" mass="9724">METLGALTSPASPTAMVATDAVPAKSAGNILGQEPPQPQSMLMKNIPGYLAAKGHHRDFGSKVLKEWGWETTPQDSPQPDLFLSFFHYLA</sequence>
<dbReference type="AlphaFoldDB" id="A0A835TPW3"/>
<accession>A0A835TPW3</accession>
<evidence type="ECO:0000313" key="1">
    <source>
        <dbReference type="EMBL" id="KAG0113089.1"/>
    </source>
</evidence>
<dbReference type="EMBL" id="JADDUC020000031">
    <property type="protein sequence ID" value="KAI1230234.1"/>
    <property type="molecule type" value="Genomic_DNA"/>
</dbReference>
<evidence type="ECO:0000313" key="3">
    <source>
        <dbReference type="Proteomes" id="UP000618051"/>
    </source>
</evidence>
<proteinExistence type="predicted"/>